<evidence type="ECO:0000313" key="2">
    <source>
        <dbReference type="EnsemblFungi" id="MAPG_00399T0"/>
    </source>
</evidence>
<dbReference type="AlphaFoldDB" id="A0A0C4DKW7"/>
<keyword evidence="3" id="KW-1185">Reference proteome</keyword>
<dbReference type="Proteomes" id="UP000011715">
    <property type="component" value="Unassembled WGS sequence"/>
</dbReference>
<evidence type="ECO:0000313" key="1">
    <source>
        <dbReference type="EMBL" id="KLU81308.1"/>
    </source>
</evidence>
<reference evidence="3" key="1">
    <citation type="submission" date="2010-05" db="EMBL/GenBank/DDBJ databases">
        <title>The genome sequence of Magnaporthe poae strain ATCC 64411.</title>
        <authorList>
            <person name="Ma L.-J."/>
            <person name="Dead R."/>
            <person name="Young S."/>
            <person name="Zeng Q."/>
            <person name="Koehrsen M."/>
            <person name="Alvarado L."/>
            <person name="Berlin A."/>
            <person name="Chapman S.B."/>
            <person name="Chen Z."/>
            <person name="Freedman E."/>
            <person name="Gellesch M."/>
            <person name="Goldberg J."/>
            <person name="Griggs A."/>
            <person name="Gujja S."/>
            <person name="Heilman E.R."/>
            <person name="Heiman D."/>
            <person name="Hepburn T."/>
            <person name="Howarth C."/>
            <person name="Jen D."/>
            <person name="Larson L."/>
            <person name="Mehta T."/>
            <person name="Neiman D."/>
            <person name="Pearson M."/>
            <person name="Roberts A."/>
            <person name="Saif S."/>
            <person name="Shea T."/>
            <person name="Shenoy N."/>
            <person name="Sisk P."/>
            <person name="Stolte C."/>
            <person name="Sykes S."/>
            <person name="Walk T."/>
            <person name="White J."/>
            <person name="Yandava C."/>
            <person name="Haas B."/>
            <person name="Nusbaum C."/>
            <person name="Birren B."/>
        </authorList>
    </citation>
    <scope>NUCLEOTIDE SEQUENCE [LARGE SCALE GENOMIC DNA]</scope>
    <source>
        <strain evidence="3">ATCC 64411 / 73-15</strain>
    </source>
</reference>
<reference evidence="2" key="5">
    <citation type="submission" date="2015-06" db="UniProtKB">
        <authorList>
            <consortium name="EnsemblFungi"/>
        </authorList>
    </citation>
    <scope>IDENTIFICATION</scope>
    <source>
        <strain evidence="2">ATCC 64411</strain>
    </source>
</reference>
<dbReference type="EnsemblFungi" id="MAPG_00399T0">
    <property type="protein sequence ID" value="MAPG_00399T0"/>
    <property type="gene ID" value="MAPG_00399"/>
</dbReference>
<sequence>MRAVTAISFQFRAGTSIQWSPHTVCYAQIPNALDRRTASIRNPHRIGAGRPAPRPPLLSLCCLASRRSPGSMQEPCHSMSCHATLPYRSFSPCLPSCAPAVCMAIRLGAVTR</sequence>
<accession>A0A0C4DKW7</accession>
<reference evidence="1" key="2">
    <citation type="submission" date="2010-05" db="EMBL/GenBank/DDBJ databases">
        <title>The Genome Sequence of Magnaporthe poae strain ATCC 64411.</title>
        <authorList>
            <consortium name="The Broad Institute Genome Sequencing Platform"/>
            <consortium name="Broad Institute Genome Sequencing Center for Infectious Disease"/>
            <person name="Ma L.-J."/>
            <person name="Dead R."/>
            <person name="Young S."/>
            <person name="Zeng Q."/>
            <person name="Koehrsen M."/>
            <person name="Alvarado L."/>
            <person name="Berlin A."/>
            <person name="Chapman S.B."/>
            <person name="Chen Z."/>
            <person name="Freedman E."/>
            <person name="Gellesch M."/>
            <person name="Goldberg J."/>
            <person name="Griggs A."/>
            <person name="Gujja S."/>
            <person name="Heilman E.R."/>
            <person name="Heiman D."/>
            <person name="Hepburn T."/>
            <person name="Howarth C."/>
            <person name="Jen D."/>
            <person name="Larson L."/>
            <person name="Mehta T."/>
            <person name="Neiman D."/>
            <person name="Pearson M."/>
            <person name="Roberts A."/>
            <person name="Saif S."/>
            <person name="Shea T."/>
            <person name="Shenoy N."/>
            <person name="Sisk P."/>
            <person name="Stolte C."/>
            <person name="Sykes S."/>
            <person name="Walk T."/>
            <person name="White J."/>
            <person name="Yandava C."/>
            <person name="Haas B."/>
            <person name="Nusbaum C."/>
            <person name="Birren B."/>
        </authorList>
    </citation>
    <scope>NUCLEOTIDE SEQUENCE</scope>
    <source>
        <strain evidence="1">ATCC 64411</strain>
    </source>
</reference>
<protein>
    <submittedName>
        <fullName evidence="1 2">Uncharacterized protein</fullName>
    </submittedName>
</protein>
<dbReference type="EMBL" id="GL876966">
    <property type="protein sequence ID" value="KLU81308.1"/>
    <property type="molecule type" value="Genomic_DNA"/>
</dbReference>
<dbReference type="VEuPathDB" id="FungiDB:MAPG_00399"/>
<reference evidence="1" key="3">
    <citation type="submission" date="2011-03" db="EMBL/GenBank/DDBJ databases">
        <title>Annotation of Magnaporthe poae ATCC 64411.</title>
        <authorList>
            <person name="Ma L.-J."/>
            <person name="Dead R."/>
            <person name="Young S.K."/>
            <person name="Zeng Q."/>
            <person name="Gargeya S."/>
            <person name="Fitzgerald M."/>
            <person name="Haas B."/>
            <person name="Abouelleil A."/>
            <person name="Alvarado L."/>
            <person name="Arachchi H.M."/>
            <person name="Berlin A."/>
            <person name="Brown A."/>
            <person name="Chapman S.B."/>
            <person name="Chen Z."/>
            <person name="Dunbar C."/>
            <person name="Freedman E."/>
            <person name="Gearin G."/>
            <person name="Gellesch M."/>
            <person name="Goldberg J."/>
            <person name="Griggs A."/>
            <person name="Gujja S."/>
            <person name="Heiman D."/>
            <person name="Howarth C."/>
            <person name="Larson L."/>
            <person name="Lui A."/>
            <person name="MacDonald P.J.P."/>
            <person name="Mehta T."/>
            <person name="Montmayeur A."/>
            <person name="Murphy C."/>
            <person name="Neiman D."/>
            <person name="Pearson M."/>
            <person name="Priest M."/>
            <person name="Roberts A."/>
            <person name="Saif S."/>
            <person name="Shea T."/>
            <person name="Shenoy N."/>
            <person name="Sisk P."/>
            <person name="Stolte C."/>
            <person name="Sykes S."/>
            <person name="Yandava C."/>
            <person name="Wortman J."/>
            <person name="Nusbaum C."/>
            <person name="Birren B."/>
        </authorList>
    </citation>
    <scope>NUCLEOTIDE SEQUENCE</scope>
    <source>
        <strain evidence="1">ATCC 64411</strain>
    </source>
</reference>
<proteinExistence type="predicted"/>
<dbReference type="EMBL" id="ADBL01000092">
    <property type="status" value="NOT_ANNOTATED_CDS"/>
    <property type="molecule type" value="Genomic_DNA"/>
</dbReference>
<name>A0A0C4DKW7_MAGP6</name>
<gene>
    <name evidence="1" type="ORF">MAPG_00399</name>
</gene>
<reference evidence="2" key="4">
    <citation type="journal article" date="2015" name="G3 (Bethesda)">
        <title>Genome sequences of three phytopathogenic species of the Magnaporthaceae family of fungi.</title>
        <authorList>
            <person name="Okagaki L.H."/>
            <person name="Nunes C.C."/>
            <person name="Sailsbery J."/>
            <person name="Clay B."/>
            <person name="Brown D."/>
            <person name="John T."/>
            <person name="Oh Y."/>
            <person name="Young N."/>
            <person name="Fitzgerald M."/>
            <person name="Haas B.J."/>
            <person name="Zeng Q."/>
            <person name="Young S."/>
            <person name="Adiconis X."/>
            <person name="Fan L."/>
            <person name="Levin J.Z."/>
            <person name="Mitchell T.K."/>
            <person name="Okubara P.A."/>
            <person name="Farman M.L."/>
            <person name="Kohn L.M."/>
            <person name="Birren B."/>
            <person name="Ma L.-J."/>
            <person name="Dean R.A."/>
        </authorList>
    </citation>
    <scope>NUCLEOTIDE SEQUENCE</scope>
    <source>
        <strain evidence="2">ATCC 64411 / 73-15</strain>
    </source>
</reference>
<organism evidence="2 3">
    <name type="scientific">Magnaporthiopsis poae (strain ATCC 64411 / 73-15)</name>
    <name type="common">Kentucky bluegrass fungus</name>
    <name type="synonym">Magnaporthe poae</name>
    <dbReference type="NCBI Taxonomy" id="644358"/>
    <lineage>
        <taxon>Eukaryota</taxon>
        <taxon>Fungi</taxon>
        <taxon>Dikarya</taxon>
        <taxon>Ascomycota</taxon>
        <taxon>Pezizomycotina</taxon>
        <taxon>Sordariomycetes</taxon>
        <taxon>Sordariomycetidae</taxon>
        <taxon>Magnaporthales</taxon>
        <taxon>Magnaporthaceae</taxon>
        <taxon>Magnaporthiopsis</taxon>
    </lineage>
</organism>
<evidence type="ECO:0000313" key="3">
    <source>
        <dbReference type="Proteomes" id="UP000011715"/>
    </source>
</evidence>